<dbReference type="SUPFAM" id="SSF48452">
    <property type="entry name" value="TPR-like"/>
    <property type="match status" value="1"/>
</dbReference>
<dbReference type="PROSITE" id="PS50005">
    <property type="entry name" value="TPR"/>
    <property type="match status" value="1"/>
</dbReference>
<keyword evidence="1" id="KW-0802">TPR repeat</keyword>
<dbReference type="Gene3D" id="1.25.40.10">
    <property type="entry name" value="Tetratricopeptide repeat domain"/>
    <property type="match status" value="1"/>
</dbReference>
<evidence type="ECO:0008006" key="4">
    <source>
        <dbReference type="Google" id="ProtNLM"/>
    </source>
</evidence>
<dbReference type="AlphaFoldDB" id="A0A916RJB1"/>
<dbReference type="Proteomes" id="UP000648801">
    <property type="component" value="Unassembled WGS sequence"/>
</dbReference>
<dbReference type="Pfam" id="PF14559">
    <property type="entry name" value="TPR_19"/>
    <property type="match status" value="1"/>
</dbReference>
<reference evidence="2" key="2">
    <citation type="submission" date="2020-09" db="EMBL/GenBank/DDBJ databases">
        <authorList>
            <person name="Sun Q."/>
            <person name="Zhou Y."/>
        </authorList>
    </citation>
    <scope>NUCLEOTIDE SEQUENCE</scope>
    <source>
        <strain evidence="2">CGMCC 1.15447</strain>
    </source>
</reference>
<reference evidence="2" key="1">
    <citation type="journal article" date="2014" name="Int. J. Syst. Evol. Microbiol.">
        <title>Complete genome sequence of Corynebacterium casei LMG S-19264T (=DSM 44701T), isolated from a smear-ripened cheese.</title>
        <authorList>
            <consortium name="US DOE Joint Genome Institute (JGI-PGF)"/>
            <person name="Walter F."/>
            <person name="Albersmeier A."/>
            <person name="Kalinowski J."/>
            <person name="Ruckert C."/>
        </authorList>
    </citation>
    <scope>NUCLEOTIDE SEQUENCE</scope>
    <source>
        <strain evidence="2">CGMCC 1.15447</strain>
    </source>
</reference>
<dbReference type="InterPro" id="IPR019734">
    <property type="entry name" value="TPR_rpt"/>
</dbReference>
<evidence type="ECO:0000313" key="2">
    <source>
        <dbReference type="EMBL" id="GGA56025.1"/>
    </source>
</evidence>
<evidence type="ECO:0000256" key="1">
    <source>
        <dbReference type="PROSITE-ProRule" id="PRU00339"/>
    </source>
</evidence>
<keyword evidence="3" id="KW-1185">Reference proteome</keyword>
<accession>A0A916RJB1</accession>
<comment type="caution">
    <text evidence="2">The sequence shown here is derived from an EMBL/GenBank/DDBJ whole genome shotgun (WGS) entry which is preliminary data.</text>
</comment>
<dbReference type="EMBL" id="BMJB01000001">
    <property type="protein sequence ID" value="GGA56025.1"/>
    <property type="molecule type" value="Genomic_DNA"/>
</dbReference>
<evidence type="ECO:0000313" key="3">
    <source>
        <dbReference type="Proteomes" id="UP000648801"/>
    </source>
</evidence>
<feature type="repeat" description="TPR" evidence="1">
    <location>
        <begin position="24"/>
        <end position="57"/>
    </location>
</feature>
<protein>
    <recommendedName>
        <fullName evidence="4">Tetratricopeptide repeat protein</fullName>
    </recommendedName>
</protein>
<organism evidence="2 3">
    <name type="scientific">Edaphobacter acidisoli</name>
    <dbReference type="NCBI Taxonomy" id="2040573"/>
    <lineage>
        <taxon>Bacteria</taxon>
        <taxon>Pseudomonadati</taxon>
        <taxon>Acidobacteriota</taxon>
        <taxon>Terriglobia</taxon>
        <taxon>Terriglobales</taxon>
        <taxon>Acidobacteriaceae</taxon>
        <taxon>Edaphobacter</taxon>
    </lineage>
</organism>
<gene>
    <name evidence="2" type="ORF">GCM10011507_04140</name>
</gene>
<sequence>MDNDNLAGAYLRAKDAVKTEPDYSETHFVLAQVLTKMKKKDEAIAEYQAYLKMDPNGDRAKMVKTALADLDHSKK</sequence>
<proteinExistence type="predicted"/>
<name>A0A916RJB1_9BACT</name>
<dbReference type="InterPro" id="IPR011990">
    <property type="entry name" value="TPR-like_helical_dom_sf"/>
</dbReference>